<gene>
    <name evidence="2" type="ORF">PXEA_LOCUS33167</name>
</gene>
<sequence length="143" mass="15966">MDPVAVIHVEWDGQPFRHDNAAADASLLKGGVWTEFLEHKVTLDPYCSAICSTTWIQVRMDHFKFGMLMPAEPIVDRTNNVNVVGTKNDVYTSSTEESTGGYDPGSQLRHSEARKDGNVQTDNASHFPKDINLRHGWRCGMSC</sequence>
<evidence type="ECO:0000256" key="1">
    <source>
        <dbReference type="SAM" id="MobiDB-lite"/>
    </source>
</evidence>
<feature type="region of interest" description="Disordered" evidence="1">
    <location>
        <begin position="92"/>
        <end position="125"/>
    </location>
</feature>
<dbReference type="Proteomes" id="UP000784294">
    <property type="component" value="Unassembled WGS sequence"/>
</dbReference>
<keyword evidence="3" id="KW-1185">Reference proteome</keyword>
<evidence type="ECO:0000313" key="3">
    <source>
        <dbReference type="Proteomes" id="UP000784294"/>
    </source>
</evidence>
<dbReference type="AlphaFoldDB" id="A0A448XLU0"/>
<name>A0A448XLU0_9PLAT</name>
<comment type="caution">
    <text evidence="2">The sequence shown here is derived from an EMBL/GenBank/DDBJ whole genome shotgun (WGS) entry which is preliminary data.</text>
</comment>
<proteinExistence type="predicted"/>
<reference evidence="2" key="1">
    <citation type="submission" date="2018-11" db="EMBL/GenBank/DDBJ databases">
        <authorList>
            <consortium name="Pathogen Informatics"/>
        </authorList>
    </citation>
    <scope>NUCLEOTIDE SEQUENCE</scope>
</reference>
<protein>
    <submittedName>
        <fullName evidence="2">Uncharacterized protein</fullName>
    </submittedName>
</protein>
<evidence type="ECO:0000313" key="2">
    <source>
        <dbReference type="EMBL" id="VEL39727.1"/>
    </source>
</evidence>
<organism evidence="2 3">
    <name type="scientific">Protopolystoma xenopodis</name>
    <dbReference type="NCBI Taxonomy" id="117903"/>
    <lineage>
        <taxon>Eukaryota</taxon>
        <taxon>Metazoa</taxon>
        <taxon>Spiralia</taxon>
        <taxon>Lophotrochozoa</taxon>
        <taxon>Platyhelminthes</taxon>
        <taxon>Monogenea</taxon>
        <taxon>Polyopisthocotylea</taxon>
        <taxon>Polystomatidea</taxon>
        <taxon>Polystomatidae</taxon>
        <taxon>Protopolystoma</taxon>
    </lineage>
</organism>
<dbReference type="EMBL" id="CAAALY010262333">
    <property type="protein sequence ID" value="VEL39727.1"/>
    <property type="molecule type" value="Genomic_DNA"/>
</dbReference>
<accession>A0A448XLU0</accession>